<sequence length="279" mass="30378">MPGKLMAFDLDGTLIFDQKISGESADAIREWQEAGNLAVCATGKSLASVRKAVEGYGIRFDYYVLYTGAVVADAEHRVLTSSTLPEGLVEDVVAKFADEPDVAVYGTTLDTADVQFSSNISGKSSEVLPHFEPMDPGEIPRHEFVGVPLWVDDERKIAGLQEFITSTYGDVVDCHRNQMFLDIVPSNCTKATGLVWLDEQHLKGRYLPYSIGDSWNDLPMHAWAKHSASFEYSPREVREATETVTTTAADYIRGILAEDAAGAADDVARPAPEASAPNA</sequence>
<dbReference type="RefSeq" id="WP_254165928.1">
    <property type="nucleotide sequence ID" value="NZ_JANAFB010000011.1"/>
</dbReference>
<dbReference type="InterPro" id="IPR023214">
    <property type="entry name" value="HAD_sf"/>
</dbReference>
<dbReference type="Proteomes" id="UP001139502">
    <property type="component" value="Unassembled WGS sequence"/>
</dbReference>
<dbReference type="AlphaFoldDB" id="A0A9X2KHX4"/>
<evidence type="ECO:0000313" key="2">
    <source>
        <dbReference type="Proteomes" id="UP001139502"/>
    </source>
</evidence>
<dbReference type="Gene3D" id="3.30.1240.10">
    <property type="match status" value="1"/>
</dbReference>
<comment type="caution">
    <text evidence="1">The sequence shown here is derived from an EMBL/GenBank/DDBJ whole genome shotgun (WGS) entry which is preliminary data.</text>
</comment>
<keyword evidence="2" id="KW-1185">Reference proteome</keyword>
<organism evidence="1 2">
    <name type="scientific">Rothia santali</name>
    <dbReference type="NCBI Taxonomy" id="2949643"/>
    <lineage>
        <taxon>Bacteria</taxon>
        <taxon>Bacillati</taxon>
        <taxon>Actinomycetota</taxon>
        <taxon>Actinomycetes</taxon>
        <taxon>Micrococcales</taxon>
        <taxon>Micrococcaceae</taxon>
        <taxon>Rothia</taxon>
    </lineage>
</organism>
<dbReference type="Gene3D" id="3.40.50.1000">
    <property type="entry name" value="HAD superfamily/HAD-like"/>
    <property type="match status" value="1"/>
</dbReference>
<keyword evidence="1" id="KW-0378">Hydrolase</keyword>
<accession>A0A9X2KHX4</accession>
<dbReference type="InterPro" id="IPR036412">
    <property type="entry name" value="HAD-like_sf"/>
</dbReference>
<dbReference type="PANTHER" id="PTHR10000">
    <property type="entry name" value="PHOSPHOSERINE PHOSPHATASE"/>
    <property type="match status" value="1"/>
</dbReference>
<reference evidence="1" key="1">
    <citation type="submission" date="2022-06" db="EMBL/GenBank/DDBJ databases">
        <title>Rothia sp. isolated from sandalwood seedling.</title>
        <authorList>
            <person name="Tuikhar N."/>
            <person name="Kirdat K."/>
            <person name="Thorat V."/>
            <person name="Swetha P."/>
            <person name="Padma S."/>
            <person name="Sundararaj R."/>
            <person name="Yadav A."/>
        </authorList>
    </citation>
    <scope>NUCLEOTIDE SEQUENCE</scope>
    <source>
        <strain evidence="1">AR01</strain>
    </source>
</reference>
<protein>
    <submittedName>
        <fullName evidence="1">Cof-type HAD-IIB family hydrolase</fullName>
    </submittedName>
</protein>
<dbReference type="GO" id="GO:0000287">
    <property type="term" value="F:magnesium ion binding"/>
    <property type="evidence" value="ECO:0007669"/>
    <property type="project" value="TreeGrafter"/>
</dbReference>
<dbReference type="EMBL" id="JANAFB010000011">
    <property type="protein sequence ID" value="MCP3425633.1"/>
    <property type="molecule type" value="Genomic_DNA"/>
</dbReference>
<proteinExistence type="predicted"/>
<evidence type="ECO:0000313" key="1">
    <source>
        <dbReference type="EMBL" id="MCP3425633.1"/>
    </source>
</evidence>
<gene>
    <name evidence="1" type="ORF">NBM05_06295</name>
</gene>
<dbReference type="SUPFAM" id="SSF56784">
    <property type="entry name" value="HAD-like"/>
    <property type="match status" value="1"/>
</dbReference>
<name>A0A9X2KHX4_9MICC</name>
<dbReference type="PANTHER" id="PTHR10000:SF8">
    <property type="entry name" value="HAD SUPERFAMILY HYDROLASE-LIKE, TYPE 3"/>
    <property type="match status" value="1"/>
</dbReference>
<dbReference type="Pfam" id="PF08282">
    <property type="entry name" value="Hydrolase_3"/>
    <property type="match status" value="1"/>
</dbReference>
<dbReference type="GO" id="GO:0005829">
    <property type="term" value="C:cytosol"/>
    <property type="evidence" value="ECO:0007669"/>
    <property type="project" value="TreeGrafter"/>
</dbReference>
<dbReference type="GO" id="GO:0016791">
    <property type="term" value="F:phosphatase activity"/>
    <property type="evidence" value="ECO:0007669"/>
    <property type="project" value="TreeGrafter"/>
</dbReference>